<proteinExistence type="predicted"/>
<accession>A0AAJ1X3T5</accession>
<dbReference type="EMBL" id="JANFFA010000001">
    <property type="protein sequence ID" value="MDQ2093623.1"/>
    <property type="molecule type" value="Genomic_DNA"/>
</dbReference>
<sequence length="161" mass="17740">MPDIVTRQVSREVPFAGAEGKAAYWLVEVTPSSGGEGQPVHRMNFARCEGHLSVRELLALLAMIDMDRDGGPDLPTLWDMRDHDFSQVSANFARALAYALGKVPERVGTRRGFLVNDVDGYATMRLFQQVVSGYGIDSEDVFLVSYDAEEVLDWLCEAGGP</sequence>
<name>A0AAJ1X3T5_9RHOB</name>
<dbReference type="Proteomes" id="UP001227162">
    <property type="component" value="Unassembled WGS sequence"/>
</dbReference>
<reference evidence="1" key="1">
    <citation type="submission" date="2022-07" db="EMBL/GenBank/DDBJ databases">
        <authorList>
            <person name="Otstavnykh N."/>
            <person name="Isaeva M."/>
            <person name="Bystritskaya E."/>
        </authorList>
    </citation>
    <scope>NUCLEOTIDE SEQUENCE</scope>
    <source>
        <strain evidence="1">10Alg 79</strain>
    </source>
</reference>
<evidence type="ECO:0000313" key="1">
    <source>
        <dbReference type="EMBL" id="MDQ2093623.1"/>
    </source>
</evidence>
<gene>
    <name evidence="1" type="ORF">NOI20_05845</name>
</gene>
<organism evidence="1 2">
    <name type="scientific">Rhodalgimonas zhirmunskyi</name>
    <dbReference type="NCBI Taxonomy" id="2964767"/>
    <lineage>
        <taxon>Bacteria</taxon>
        <taxon>Pseudomonadati</taxon>
        <taxon>Pseudomonadota</taxon>
        <taxon>Alphaproteobacteria</taxon>
        <taxon>Rhodobacterales</taxon>
        <taxon>Roseobacteraceae</taxon>
        <taxon>Rhodalgimonas</taxon>
    </lineage>
</organism>
<protein>
    <submittedName>
        <fullName evidence="1">Uncharacterized protein</fullName>
    </submittedName>
</protein>
<dbReference type="AlphaFoldDB" id="A0AAJ1X3T5"/>
<evidence type="ECO:0000313" key="2">
    <source>
        <dbReference type="Proteomes" id="UP001227162"/>
    </source>
</evidence>
<keyword evidence="2" id="KW-1185">Reference proteome</keyword>
<dbReference type="RefSeq" id="WP_317625206.1">
    <property type="nucleotide sequence ID" value="NZ_JANFFA010000001.1"/>
</dbReference>
<comment type="caution">
    <text evidence="1">The sequence shown here is derived from an EMBL/GenBank/DDBJ whole genome shotgun (WGS) entry which is preliminary data.</text>
</comment>
<reference evidence="1" key="2">
    <citation type="submission" date="2023-04" db="EMBL/GenBank/DDBJ databases">
        <title>'Rhodoalgimonas zhirmunskyi' gen. nov., isolated from a red alga.</title>
        <authorList>
            <person name="Nedashkovskaya O.I."/>
            <person name="Otstavnykh N.Y."/>
            <person name="Bystritskaya E.P."/>
            <person name="Balabanova L.A."/>
            <person name="Isaeva M.P."/>
        </authorList>
    </citation>
    <scope>NUCLEOTIDE SEQUENCE</scope>
    <source>
        <strain evidence="1">10Alg 79</strain>
    </source>
</reference>